<dbReference type="AlphaFoldDB" id="A0ABD6FJ13"/>
<accession>A0ABD6FJ13</accession>
<proteinExistence type="predicted"/>
<keyword evidence="1" id="KW-0812">Transmembrane</keyword>
<evidence type="ECO:0000256" key="1">
    <source>
        <dbReference type="SAM" id="Phobius"/>
    </source>
</evidence>
<dbReference type="EMBL" id="QGUI02000302">
    <property type="protein sequence ID" value="MFO7193917.1"/>
    <property type="molecule type" value="Genomic_DNA"/>
</dbReference>
<reference evidence="2 3" key="1">
    <citation type="journal article" date="2021" name="BMC Genomics">
        <title>Genome-resolved metagenome and metatranscriptome analyses of thermophilic composting reveal key bacterial players and their metabolic interactions.</title>
        <authorList>
            <person name="Braga L.P.P."/>
            <person name="Pereira R.V."/>
            <person name="Martins L.F."/>
            <person name="Moura L.M.S."/>
            <person name="Sanchez F.B."/>
            <person name="Patane J.S.L."/>
            <person name="da Silva A.M."/>
            <person name="Setubal J.C."/>
        </authorList>
    </citation>
    <scope>NUCLEOTIDE SEQUENCE [LARGE SCALE GENOMIC DNA]</scope>
    <source>
        <strain evidence="2">ZC4RG45</strain>
    </source>
</reference>
<keyword evidence="1" id="KW-0472">Membrane</keyword>
<organism evidence="2 3">
    <name type="scientific">Thermocrispum agreste</name>
    <dbReference type="NCBI Taxonomy" id="37925"/>
    <lineage>
        <taxon>Bacteria</taxon>
        <taxon>Bacillati</taxon>
        <taxon>Actinomycetota</taxon>
        <taxon>Actinomycetes</taxon>
        <taxon>Pseudonocardiales</taxon>
        <taxon>Pseudonocardiaceae</taxon>
        <taxon>Thermocrispum</taxon>
    </lineage>
</organism>
<protein>
    <recommendedName>
        <fullName evidence="4">DUF4175 domain-containing protein</fullName>
    </recommendedName>
</protein>
<evidence type="ECO:0000313" key="3">
    <source>
        <dbReference type="Proteomes" id="UP000249324"/>
    </source>
</evidence>
<evidence type="ECO:0000313" key="2">
    <source>
        <dbReference type="EMBL" id="MFO7193917.1"/>
    </source>
</evidence>
<feature type="transmembrane region" description="Helical" evidence="1">
    <location>
        <begin position="29"/>
        <end position="48"/>
    </location>
</feature>
<dbReference type="Proteomes" id="UP000249324">
    <property type="component" value="Unassembled WGS sequence"/>
</dbReference>
<gene>
    <name evidence="2" type="ORF">DIU77_016870</name>
</gene>
<comment type="caution">
    <text evidence="2">The sequence shown here is derived from an EMBL/GenBank/DDBJ whole genome shotgun (WGS) entry which is preliminary data.</text>
</comment>
<evidence type="ECO:0008006" key="4">
    <source>
        <dbReference type="Google" id="ProtNLM"/>
    </source>
</evidence>
<name>A0ABD6FJ13_9PSEU</name>
<keyword evidence="1" id="KW-1133">Transmembrane helix</keyword>
<sequence length="58" mass="6288">MEMILKIAGALLILWLAFTLIGVLVKGLFWLAVIGGVLFVCTAAYTALKRGADKHIRS</sequence>